<accession>A0A5B0LLF3</accession>
<keyword evidence="4" id="KW-1185">Reference proteome</keyword>
<feature type="compositionally biased region" description="Polar residues" evidence="1">
    <location>
        <begin position="27"/>
        <end position="54"/>
    </location>
</feature>
<dbReference type="Proteomes" id="UP000325313">
    <property type="component" value="Unassembled WGS sequence"/>
</dbReference>
<dbReference type="OrthoDB" id="10410836at2759"/>
<organism evidence="2 4">
    <name type="scientific">Puccinia graminis f. sp. tritici</name>
    <dbReference type="NCBI Taxonomy" id="56615"/>
    <lineage>
        <taxon>Eukaryota</taxon>
        <taxon>Fungi</taxon>
        <taxon>Dikarya</taxon>
        <taxon>Basidiomycota</taxon>
        <taxon>Pucciniomycotina</taxon>
        <taxon>Pucciniomycetes</taxon>
        <taxon>Pucciniales</taxon>
        <taxon>Pucciniaceae</taxon>
        <taxon>Puccinia</taxon>
    </lineage>
</organism>
<feature type="compositionally biased region" description="Polar residues" evidence="1">
    <location>
        <begin position="62"/>
        <end position="73"/>
    </location>
</feature>
<evidence type="ECO:0000313" key="2">
    <source>
        <dbReference type="EMBL" id="KAA1064876.1"/>
    </source>
</evidence>
<evidence type="ECO:0000313" key="3">
    <source>
        <dbReference type="EMBL" id="KAA1068331.1"/>
    </source>
</evidence>
<feature type="region of interest" description="Disordered" evidence="1">
    <location>
        <begin position="18"/>
        <end position="159"/>
    </location>
</feature>
<protein>
    <submittedName>
        <fullName evidence="2">Uncharacterized protein</fullName>
    </submittedName>
</protein>
<proteinExistence type="predicted"/>
<reference evidence="4 5" key="1">
    <citation type="submission" date="2019-05" db="EMBL/GenBank/DDBJ databases">
        <title>Emergence of the Ug99 lineage of the wheat stem rust pathogen through somatic hybridization.</title>
        <authorList>
            <person name="Li F."/>
            <person name="Upadhyaya N.M."/>
            <person name="Sperschneider J."/>
            <person name="Matny O."/>
            <person name="Nguyen-Phuc H."/>
            <person name="Mago R."/>
            <person name="Raley C."/>
            <person name="Miller M.E."/>
            <person name="Silverstein K.A.T."/>
            <person name="Henningsen E."/>
            <person name="Hirsch C.D."/>
            <person name="Visser B."/>
            <person name="Pretorius Z.A."/>
            <person name="Steffenson B.J."/>
            <person name="Schwessinger B."/>
            <person name="Dodds P.N."/>
            <person name="Figueroa M."/>
        </authorList>
    </citation>
    <scope>NUCLEOTIDE SEQUENCE [LARGE SCALE GENOMIC DNA]</scope>
    <source>
        <strain evidence="2">21-0</strain>
        <strain evidence="3 5">Ug99</strain>
    </source>
</reference>
<sequence>MRHLINVVDVSHLGQQQIKTEVKRKPSSLSRTTGTTPSERLENLSNTQTIPKTTRVTRRSASKQSGQAYTSDTPKIFHPKRPRKEVPITAASTSFQPPSSPNSPLKTTTAEKKELKTGTTVSDRSFGLPLNPKSKPKTILSPSPAEKPSQNPNVPRIFHPKRLGDEQEKLTESLTRIGTATTKINTKVACVVATGSESIIDEGNQVEKTTNVFQSDHLKRNSNRLELLKLDPAFSDLLPLSGKTYVCSTTRLKAQIKDLPGQYSLTIWPQTLAIWEWKEGSSTARLYEYRIPTSETTIDKRRFKYTGWAWRGNLGQQPPRIQDLPQHISQHCKNMRWYWLKDLWALYYFLT</sequence>
<dbReference type="EMBL" id="VDEP01000506">
    <property type="protein sequence ID" value="KAA1068331.1"/>
    <property type="molecule type" value="Genomic_DNA"/>
</dbReference>
<name>A0A5B0LLF3_PUCGR</name>
<gene>
    <name evidence="2" type="ORF">PGT21_018073</name>
    <name evidence="3" type="ORF">PGTUg99_034195</name>
</gene>
<dbReference type="Proteomes" id="UP000324748">
    <property type="component" value="Unassembled WGS sequence"/>
</dbReference>
<evidence type="ECO:0000313" key="4">
    <source>
        <dbReference type="Proteomes" id="UP000324748"/>
    </source>
</evidence>
<evidence type="ECO:0000313" key="5">
    <source>
        <dbReference type="Proteomes" id="UP000325313"/>
    </source>
</evidence>
<comment type="caution">
    <text evidence="2">The sequence shown here is derived from an EMBL/GenBank/DDBJ whole genome shotgun (WGS) entry which is preliminary data.</text>
</comment>
<evidence type="ECO:0000256" key="1">
    <source>
        <dbReference type="SAM" id="MobiDB-lite"/>
    </source>
</evidence>
<dbReference type="AlphaFoldDB" id="A0A5B0LLF3"/>
<dbReference type="EMBL" id="VSWC01000197">
    <property type="protein sequence ID" value="KAA1064876.1"/>
    <property type="molecule type" value="Genomic_DNA"/>
</dbReference>